<comment type="caution">
    <text evidence="4">The sequence shown here is derived from an EMBL/GenBank/DDBJ whole genome shotgun (WGS) entry which is preliminary data.</text>
</comment>
<dbReference type="Gene3D" id="3.30.420.40">
    <property type="match status" value="1"/>
</dbReference>
<evidence type="ECO:0000256" key="3">
    <source>
        <dbReference type="ARBA" id="ARBA00022840"/>
    </source>
</evidence>
<evidence type="ECO:0000313" key="4">
    <source>
        <dbReference type="EMBL" id="THU52811.1"/>
    </source>
</evidence>
<evidence type="ECO:0000256" key="1">
    <source>
        <dbReference type="ARBA" id="ARBA00007381"/>
    </source>
</evidence>
<reference evidence="4 5" key="1">
    <citation type="journal article" date="2019" name="Nat. Plants">
        <title>Genome sequencing of Musa balbisiana reveals subgenome evolution and function divergence in polyploid bananas.</title>
        <authorList>
            <person name="Yao X."/>
        </authorList>
    </citation>
    <scope>NUCLEOTIDE SEQUENCE [LARGE SCALE GENOMIC DNA]</scope>
    <source>
        <strain evidence="5">cv. DH-PKW</strain>
        <tissue evidence="4">Leaves</tissue>
    </source>
</reference>
<evidence type="ECO:0000313" key="5">
    <source>
        <dbReference type="Proteomes" id="UP000317650"/>
    </source>
</evidence>
<evidence type="ECO:0008006" key="6">
    <source>
        <dbReference type="Google" id="ProtNLM"/>
    </source>
</evidence>
<protein>
    <recommendedName>
        <fullName evidence="6">Heat shock protein 70</fullName>
    </recommendedName>
</protein>
<keyword evidence="2" id="KW-0547">Nucleotide-binding</keyword>
<dbReference type="PRINTS" id="PR00301">
    <property type="entry name" value="HEATSHOCK70"/>
</dbReference>
<name>A0A4S8IVI1_MUSBA</name>
<dbReference type="InterPro" id="IPR043129">
    <property type="entry name" value="ATPase_NBD"/>
</dbReference>
<dbReference type="Proteomes" id="UP000317650">
    <property type="component" value="Chromosome 10"/>
</dbReference>
<organism evidence="4 5">
    <name type="scientific">Musa balbisiana</name>
    <name type="common">Banana</name>
    <dbReference type="NCBI Taxonomy" id="52838"/>
    <lineage>
        <taxon>Eukaryota</taxon>
        <taxon>Viridiplantae</taxon>
        <taxon>Streptophyta</taxon>
        <taxon>Embryophyta</taxon>
        <taxon>Tracheophyta</taxon>
        <taxon>Spermatophyta</taxon>
        <taxon>Magnoliopsida</taxon>
        <taxon>Liliopsida</taxon>
        <taxon>Zingiberales</taxon>
        <taxon>Musaceae</taxon>
        <taxon>Musa</taxon>
    </lineage>
</organism>
<dbReference type="GO" id="GO:0140662">
    <property type="term" value="F:ATP-dependent protein folding chaperone"/>
    <property type="evidence" value="ECO:0007669"/>
    <property type="project" value="InterPro"/>
</dbReference>
<dbReference type="EMBL" id="PYDT01000008">
    <property type="protein sequence ID" value="THU52811.1"/>
    <property type="molecule type" value="Genomic_DNA"/>
</dbReference>
<sequence>MARKDEEPMIGIDWGTIYSCIKVLQHDQVEIIANDHGNHTTPPYVTFIDTEHLISDAVKN</sequence>
<dbReference type="Pfam" id="PF00012">
    <property type="entry name" value="HSP70"/>
    <property type="match status" value="1"/>
</dbReference>
<dbReference type="AlphaFoldDB" id="A0A4S8IVI1"/>
<evidence type="ECO:0000256" key="2">
    <source>
        <dbReference type="ARBA" id="ARBA00022741"/>
    </source>
</evidence>
<keyword evidence="3" id="KW-0067">ATP-binding</keyword>
<dbReference type="FunFam" id="3.30.420.40:FF:000028">
    <property type="entry name" value="heat shock 70 kDa protein-like"/>
    <property type="match status" value="1"/>
</dbReference>
<dbReference type="SUPFAM" id="SSF53067">
    <property type="entry name" value="Actin-like ATPase domain"/>
    <property type="match status" value="1"/>
</dbReference>
<accession>A0A4S8IVI1</accession>
<dbReference type="GO" id="GO:0005524">
    <property type="term" value="F:ATP binding"/>
    <property type="evidence" value="ECO:0007669"/>
    <property type="project" value="UniProtKB-KW"/>
</dbReference>
<proteinExistence type="inferred from homology"/>
<dbReference type="STRING" id="52838.A0A4S8IVI1"/>
<gene>
    <name evidence="4" type="ORF">C4D60_Mb10t07870</name>
</gene>
<comment type="similarity">
    <text evidence="1">Belongs to the heat shock protein 70 family.</text>
</comment>
<dbReference type="InterPro" id="IPR013126">
    <property type="entry name" value="Hsp_70_fam"/>
</dbReference>
<keyword evidence="5" id="KW-1185">Reference proteome</keyword>